<evidence type="ECO:0000313" key="3">
    <source>
        <dbReference type="Proteomes" id="UP000006753"/>
    </source>
</evidence>
<dbReference type="KEGG" id="mbe:MBM_03115"/>
<dbReference type="InParanoid" id="K1XDD3"/>
<protein>
    <submittedName>
        <fullName evidence="2">Uncharacterized protein</fullName>
    </submittedName>
</protein>
<reference evidence="2 3" key="1">
    <citation type="journal article" date="2012" name="BMC Genomics">
        <title>Sequencing the genome of Marssonina brunnea reveals fungus-poplar co-evolution.</title>
        <authorList>
            <person name="Zhu S."/>
            <person name="Cao Y.-Z."/>
            <person name="Jiang C."/>
            <person name="Tan B.-Y."/>
            <person name="Wang Z."/>
            <person name="Feng S."/>
            <person name="Zhang L."/>
            <person name="Su X.-H."/>
            <person name="Brejova B."/>
            <person name="Vinar T."/>
            <person name="Xu M."/>
            <person name="Wang M.-X."/>
            <person name="Zhang S.-G."/>
            <person name="Huang M.-R."/>
            <person name="Wu R."/>
            <person name="Zhou Y."/>
        </authorList>
    </citation>
    <scope>NUCLEOTIDE SEQUENCE [LARGE SCALE GENOMIC DNA]</scope>
    <source>
        <strain evidence="2 3">MB_m1</strain>
    </source>
</reference>
<keyword evidence="3" id="KW-1185">Reference proteome</keyword>
<proteinExistence type="predicted"/>
<dbReference type="GeneID" id="18759050"/>
<feature type="compositionally biased region" description="Basic and acidic residues" evidence="1">
    <location>
        <begin position="36"/>
        <end position="86"/>
    </location>
</feature>
<dbReference type="AlphaFoldDB" id="K1XDD3"/>
<dbReference type="EMBL" id="JH921432">
    <property type="protein sequence ID" value="EKD18873.1"/>
    <property type="molecule type" value="Genomic_DNA"/>
</dbReference>
<organism evidence="2 3">
    <name type="scientific">Marssonina brunnea f. sp. multigermtubi (strain MB_m1)</name>
    <name type="common">Marssonina leaf spot fungus</name>
    <dbReference type="NCBI Taxonomy" id="1072389"/>
    <lineage>
        <taxon>Eukaryota</taxon>
        <taxon>Fungi</taxon>
        <taxon>Dikarya</taxon>
        <taxon>Ascomycota</taxon>
        <taxon>Pezizomycotina</taxon>
        <taxon>Leotiomycetes</taxon>
        <taxon>Helotiales</taxon>
        <taxon>Drepanopezizaceae</taxon>
        <taxon>Drepanopeziza</taxon>
    </lineage>
</organism>
<dbReference type="HOGENOM" id="CLU_2278061_0_0_1"/>
<accession>K1XDD3</accession>
<gene>
    <name evidence="2" type="ORF">MBM_03115</name>
</gene>
<feature type="region of interest" description="Disordered" evidence="1">
    <location>
        <begin position="36"/>
        <end position="102"/>
    </location>
</feature>
<sequence length="102" mass="11052">MSGINPKARGEVNDALISAGSDAVGMMVDAANYSLIDRRKNQDEHAKRELAKEAATEEVTKEEATKEEAAKEEATKEEATKEEAAKKKANPAVRAQLNLPRS</sequence>
<evidence type="ECO:0000256" key="1">
    <source>
        <dbReference type="SAM" id="MobiDB-lite"/>
    </source>
</evidence>
<evidence type="ECO:0000313" key="2">
    <source>
        <dbReference type="EMBL" id="EKD18873.1"/>
    </source>
</evidence>
<name>K1XDD3_MARBU</name>
<dbReference type="OrthoDB" id="4188898at2759"/>
<dbReference type="Proteomes" id="UP000006753">
    <property type="component" value="Unassembled WGS sequence"/>
</dbReference>